<name>A0A9D4HRT3_DREPO</name>
<evidence type="ECO:0000256" key="1">
    <source>
        <dbReference type="SAM" id="MobiDB-lite"/>
    </source>
</evidence>
<dbReference type="EMBL" id="JAIWYP010000012">
    <property type="protein sequence ID" value="KAH3728726.1"/>
    <property type="molecule type" value="Genomic_DNA"/>
</dbReference>
<organism evidence="2 3">
    <name type="scientific">Dreissena polymorpha</name>
    <name type="common">Zebra mussel</name>
    <name type="synonym">Mytilus polymorpha</name>
    <dbReference type="NCBI Taxonomy" id="45954"/>
    <lineage>
        <taxon>Eukaryota</taxon>
        <taxon>Metazoa</taxon>
        <taxon>Spiralia</taxon>
        <taxon>Lophotrochozoa</taxon>
        <taxon>Mollusca</taxon>
        <taxon>Bivalvia</taxon>
        <taxon>Autobranchia</taxon>
        <taxon>Heteroconchia</taxon>
        <taxon>Euheterodonta</taxon>
        <taxon>Imparidentia</taxon>
        <taxon>Neoheterodontei</taxon>
        <taxon>Myida</taxon>
        <taxon>Dreissenoidea</taxon>
        <taxon>Dreissenidae</taxon>
        <taxon>Dreissena</taxon>
    </lineage>
</organism>
<evidence type="ECO:0000313" key="3">
    <source>
        <dbReference type="Proteomes" id="UP000828390"/>
    </source>
</evidence>
<dbReference type="AlphaFoldDB" id="A0A9D4HRT3"/>
<gene>
    <name evidence="2" type="ORF">DPMN_054687</name>
</gene>
<feature type="region of interest" description="Disordered" evidence="1">
    <location>
        <begin position="1"/>
        <end position="58"/>
    </location>
</feature>
<evidence type="ECO:0000313" key="2">
    <source>
        <dbReference type="EMBL" id="KAH3728726.1"/>
    </source>
</evidence>
<accession>A0A9D4HRT3</accession>
<dbReference type="OrthoDB" id="1045822at2759"/>
<feature type="compositionally biased region" description="Low complexity" evidence="1">
    <location>
        <begin position="30"/>
        <end position="58"/>
    </location>
</feature>
<keyword evidence="3" id="KW-1185">Reference proteome</keyword>
<dbReference type="Proteomes" id="UP000828390">
    <property type="component" value="Unassembled WGS sequence"/>
</dbReference>
<sequence>MSKKMSSVEPEVVQSDQPPGYQEPGPPQPGYQQPGPSQPGYQQQPMQPQMMQPQMMQPQMMQPQIMQPMTTVVINNQPTQPENSLRVGTRNGTRDWTSGLCGCCEDIGSCCMTIWCSGASTCALSIRVGDGFCMPFCVPDALLALRVRVRGLGDVKLVVAVSREVERAFKQALACVIC</sequence>
<proteinExistence type="predicted"/>
<reference evidence="2" key="2">
    <citation type="submission" date="2020-11" db="EMBL/GenBank/DDBJ databases">
        <authorList>
            <person name="McCartney M.A."/>
            <person name="Auch B."/>
            <person name="Kono T."/>
            <person name="Mallez S."/>
            <person name="Becker A."/>
            <person name="Gohl D.M."/>
            <person name="Silverstein K.A.T."/>
            <person name="Koren S."/>
            <person name="Bechman K.B."/>
            <person name="Herman A."/>
            <person name="Abrahante J.E."/>
            <person name="Garbe J."/>
        </authorList>
    </citation>
    <scope>NUCLEOTIDE SEQUENCE</scope>
    <source>
        <strain evidence="2">Duluth1</strain>
        <tissue evidence="2">Whole animal</tissue>
    </source>
</reference>
<reference evidence="2" key="1">
    <citation type="journal article" date="2019" name="bioRxiv">
        <title>The Genome of the Zebra Mussel, Dreissena polymorpha: A Resource for Invasive Species Research.</title>
        <authorList>
            <person name="McCartney M.A."/>
            <person name="Auch B."/>
            <person name="Kono T."/>
            <person name="Mallez S."/>
            <person name="Zhang Y."/>
            <person name="Obille A."/>
            <person name="Becker A."/>
            <person name="Abrahante J.E."/>
            <person name="Garbe J."/>
            <person name="Badalamenti J.P."/>
            <person name="Herman A."/>
            <person name="Mangelson H."/>
            <person name="Liachko I."/>
            <person name="Sullivan S."/>
            <person name="Sone E.D."/>
            <person name="Koren S."/>
            <person name="Silverstein K.A.T."/>
            <person name="Beckman K.B."/>
            <person name="Gohl D.M."/>
        </authorList>
    </citation>
    <scope>NUCLEOTIDE SEQUENCE</scope>
    <source>
        <strain evidence="2">Duluth1</strain>
        <tissue evidence="2">Whole animal</tissue>
    </source>
</reference>
<comment type="caution">
    <text evidence="2">The sequence shown here is derived from an EMBL/GenBank/DDBJ whole genome shotgun (WGS) entry which is preliminary data.</text>
</comment>
<protein>
    <submittedName>
        <fullName evidence="2">Uncharacterized protein</fullName>
    </submittedName>
</protein>